<dbReference type="Proteomes" id="UP000179270">
    <property type="component" value="Unassembled WGS sequence"/>
</dbReference>
<name>A0A1F7IDA9_9BACT</name>
<proteinExistence type="predicted"/>
<comment type="caution">
    <text evidence="1">The sequence shown here is derived from an EMBL/GenBank/DDBJ whole genome shotgun (WGS) entry which is preliminary data.</text>
</comment>
<reference evidence="1 2" key="1">
    <citation type="journal article" date="2016" name="Nat. Commun.">
        <title>Thousands of microbial genomes shed light on interconnected biogeochemical processes in an aquifer system.</title>
        <authorList>
            <person name="Anantharaman K."/>
            <person name="Brown C.T."/>
            <person name="Hug L.A."/>
            <person name="Sharon I."/>
            <person name="Castelle C.J."/>
            <person name="Probst A.J."/>
            <person name="Thomas B.C."/>
            <person name="Singh A."/>
            <person name="Wilkins M.J."/>
            <person name="Karaoz U."/>
            <person name="Brodie E.L."/>
            <person name="Williams K.H."/>
            <person name="Hubbard S.S."/>
            <person name="Banfield J.F."/>
        </authorList>
    </citation>
    <scope>NUCLEOTIDE SEQUENCE [LARGE SCALE GENOMIC DNA]</scope>
</reference>
<organism evidence="1 2">
    <name type="scientific">Candidatus Roizmanbacteria bacterium RIFCSPLOWO2_01_FULL_35_13</name>
    <dbReference type="NCBI Taxonomy" id="1802055"/>
    <lineage>
        <taxon>Bacteria</taxon>
        <taxon>Candidatus Roizmaniibacteriota</taxon>
    </lineage>
</organism>
<dbReference type="STRING" id="1802055.A3A74_03435"/>
<sequence length="185" mass="20739">MAKIKIIFVIVVGFALTVLTSTYLSKSKINPSVSHAAVKVVLNQTPDYRLSLKSLSGESSYTSDYKLKIPFGYYNVKIIGDRGEELFSGKVEKNRVNFPPYEIDGAKESDSSVATLEPLKEMTLLLPYFKNGKKIIFFDENNLEKYQVDIEKIGLPEGFLKNLCGNGICDSGENVIFCYNDCHKK</sequence>
<gene>
    <name evidence="1" type="ORF">A3A74_03435</name>
</gene>
<dbReference type="AlphaFoldDB" id="A0A1F7IDA9"/>
<dbReference type="EMBL" id="MGAF01000019">
    <property type="protein sequence ID" value="OGK41359.1"/>
    <property type="molecule type" value="Genomic_DNA"/>
</dbReference>
<evidence type="ECO:0000313" key="1">
    <source>
        <dbReference type="EMBL" id="OGK41359.1"/>
    </source>
</evidence>
<protein>
    <submittedName>
        <fullName evidence="1">Uncharacterized protein</fullName>
    </submittedName>
</protein>
<evidence type="ECO:0000313" key="2">
    <source>
        <dbReference type="Proteomes" id="UP000179270"/>
    </source>
</evidence>
<accession>A0A1F7IDA9</accession>